<evidence type="ECO:0008006" key="3">
    <source>
        <dbReference type="Google" id="ProtNLM"/>
    </source>
</evidence>
<dbReference type="EMBL" id="LRFC01000006">
    <property type="protein sequence ID" value="KZE67955.1"/>
    <property type="molecule type" value="Genomic_DNA"/>
</dbReference>
<evidence type="ECO:0000313" key="1">
    <source>
        <dbReference type="EMBL" id="KZE67955.1"/>
    </source>
</evidence>
<dbReference type="Gene3D" id="3.40.50.2300">
    <property type="match status" value="1"/>
</dbReference>
<comment type="caution">
    <text evidence="1">The sequence shown here is derived from an EMBL/GenBank/DDBJ whole genome shotgun (WGS) entry which is preliminary data.</text>
</comment>
<name>A0A165NWH3_9BACL</name>
<keyword evidence="2" id="KW-1185">Reference proteome</keyword>
<protein>
    <recommendedName>
        <fullName evidence="3">Response regulatory domain-containing protein</fullName>
    </recommendedName>
</protein>
<evidence type="ECO:0000313" key="2">
    <source>
        <dbReference type="Proteomes" id="UP000076567"/>
    </source>
</evidence>
<accession>A0A165NWH3</accession>
<proteinExistence type="predicted"/>
<gene>
    <name evidence="1" type="ORF">AWM68_17435</name>
</gene>
<organism evidence="1 2">
    <name type="scientific">Fictibacillus phosphorivorans</name>
    <dbReference type="NCBI Taxonomy" id="1221500"/>
    <lineage>
        <taxon>Bacteria</taxon>
        <taxon>Bacillati</taxon>
        <taxon>Bacillota</taxon>
        <taxon>Bacilli</taxon>
        <taxon>Bacillales</taxon>
        <taxon>Fictibacillaceae</taxon>
        <taxon>Fictibacillus</taxon>
    </lineage>
</organism>
<dbReference type="AlphaFoldDB" id="A0A165NWH3"/>
<dbReference type="RefSeq" id="WP_066238369.1">
    <property type="nucleotide sequence ID" value="NZ_LRFC01000006.1"/>
</dbReference>
<dbReference type="OrthoDB" id="2873525at2"/>
<dbReference type="Proteomes" id="UP000076567">
    <property type="component" value="Unassembled WGS sequence"/>
</dbReference>
<sequence>MENILIINERGPFREGLRNLMELKFGRLFSVIGFDARKLKKQDKTPRLIIVEQIENASTENYLKKMKRQGAKVILLISHEEGLKEYMNFEIFSGFLLKNMKTNDMLQVIEEILDDGEVYVHPEIGSFFLKKLLKTEN</sequence>
<reference evidence="2" key="1">
    <citation type="submission" date="2016-01" db="EMBL/GenBank/DDBJ databases">
        <title>Draft genome of Chromobacterium sp. F49.</title>
        <authorList>
            <person name="Hong K.W."/>
        </authorList>
    </citation>
    <scope>NUCLEOTIDE SEQUENCE [LARGE SCALE GENOMIC DNA]</scope>
    <source>
        <strain evidence="2">P7IIIA</strain>
    </source>
</reference>